<organism evidence="1 2">
    <name type="scientific">Candidatus Ozemobacter sibiricus</name>
    <dbReference type="NCBI Taxonomy" id="2268124"/>
    <lineage>
        <taxon>Bacteria</taxon>
        <taxon>Candidatus Ozemobacteria</taxon>
        <taxon>Candidatus Ozemobacterales</taxon>
        <taxon>Candidatus Ozemobacteraceae</taxon>
        <taxon>Candidatus Ozemobacter</taxon>
    </lineage>
</organism>
<reference evidence="1 2" key="1">
    <citation type="submission" date="2018-05" db="EMBL/GenBank/DDBJ databases">
        <title>A metagenomic window into the 2 km-deep terrestrial subsurface aquifer revealed taxonomically and functionally diverse microbial community comprising novel uncultured bacterial lineages.</title>
        <authorList>
            <person name="Kadnikov V.V."/>
            <person name="Mardanov A.V."/>
            <person name="Beletsky A.V."/>
            <person name="Banks D."/>
            <person name="Pimenov N.V."/>
            <person name="Frank Y.A."/>
            <person name="Karnachuk O.V."/>
            <person name="Ravin N.V."/>
        </authorList>
    </citation>
    <scope>NUCLEOTIDE SEQUENCE [LARGE SCALE GENOMIC DNA]</scope>
    <source>
        <strain evidence="1">BY5</strain>
    </source>
</reference>
<name>A0A367ZDC8_9BACT</name>
<sequence length="56" mass="6611">MQLQDPEKDLRLAHVKLREAIDGLVFSLTEKEINSRKVYNQQKGHYVPTTEWEITN</sequence>
<protein>
    <submittedName>
        <fullName evidence="1">Uncharacterized protein</fullName>
    </submittedName>
</protein>
<dbReference type="AlphaFoldDB" id="A0A367ZDC8"/>
<gene>
    <name evidence="1" type="ORF">OZSIB_3712</name>
</gene>
<accession>A0A367ZDC8</accession>
<comment type="caution">
    <text evidence="1">The sequence shown here is derived from an EMBL/GenBank/DDBJ whole genome shotgun (WGS) entry which is preliminary data.</text>
</comment>
<evidence type="ECO:0000313" key="1">
    <source>
        <dbReference type="EMBL" id="RCK75769.1"/>
    </source>
</evidence>
<dbReference type="Proteomes" id="UP000252355">
    <property type="component" value="Unassembled WGS sequence"/>
</dbReference>
<dbReference type="EMBL" id="QOQW01000038">
    <property type="protein sequence ID" value="RCK75769.1"/>
    <property type="molecule type" value="Genomic_DNA"/>
</dbReference>
<proteinExistence type="predicted"/>
<evidence type="ECO:0000313" key="2">
    <source>
        <dbReference type="Proteomes" id="UP000252355"/>
    </source>
</evidence>